<feature type="compositionally biased region" description="Basic residues" evidence="11">
    <location>
        <begin position="1599"/>
        <end position="1615"/>
    </location>
</feature>
<keyword evidence="6" id="KW-0547">Nucleotide-binding</keyword>
<comment type="subcellular location">
    <subcellularLocation>
        <location evidence="1">Nucleus</location>
    </subcellularLocation>
</comment>
<dbReference type="OrthoDB" id="381190at2759"/>
<dbReference type="EC" id="2.7.11.1" evidence="3"/>
<dbReference type="GO" id="GO:0006281">
    <property type="term" value="P:DNA repair"/>
    <property type="evidence" value="ECO:0007669"/>
    <property type="project" value="TreeGrafter"/>
</dbReference>
<evidence type="ECO:0000256" key="1">
    <source>
        <dbReference type="ARBA" id="ARBA00004123"/>
    </source>
</evidence>
<dbReference type="Pfam" id="PF02259">
    <property type="entry name" value="FAT"/>
    <property type="match status" value="1"/>
</dbReference>
<keyword evidence="10" id="KW-0539">Nucleus</keyword>
<evidence type="ECO:0000313" key="13">
    <source>
        <dbReference type="EMBL" id="KAG2423363.1"/>
    </source>
</evidence>
<evidence type="ECO:0000256" key="6">
    <source>
        <dbReference type="ARBA" id="ARBA00022741"/>
    </source>
</evidence>
<keyword evidence="5" id="KW-0808">Transferase</keyword>
<comment type="similarity">
    <text evidence="2">Belongs to the PI3/PI4-kinase family. ATM subfamily.</text>
</comment>
<dbReference type="PANTHER" id="PTHR11139">
    <property type="entry name" value="ATAXIA TELANGIECTASIA MUTATED ATM -RELATED"/>
    <property type="match status" value="1"/>
</dbReference>
<feature type="compositionally biased region" description="Low complexity" evidence="11">
    <location>
        <begin position="1569"/>
        <end position="1583"/>
    </location>
</feature>
<dbReference type="Proteomes" id="UP000613740">
    <property type="component" value="Unassembled WGS sequence"/>
</dbReference>
<dbReference type="InterPro" id="IPR057564">
    <property type="entry name" value="HEAT_ATR"/>
</dbReference>
<dbReference type="GO" id="GO:0005634">
    <property type="term" value="C:nucleus"/>
    <property type="evidence" value="ECO:0007669"/>
    <property type="project" value="UniProtKB-SubCell"/>
</dbReference>
<dbReference type="InterPro" id="IPR016024">
    <property type="entry name" value="ARM-type_fold"/>
</dbReference>
<dbReference type="InterPro" id="IPR014009">
    <property type="entry name" value="PIK_FAT"/>
</dbReference>
<dbReference type="PROSITE" id="PS51189">
    <property type="entry name" value="FAT"/>
    <property type="match status" value="1"/>
</dbReference>
<feature type="compositionally biased region" description="Basic and acidic residues" evidence="11">
    <location>
        <begin position="572"/>
        <end position="581"/>
    </location>
</feature>
<gene>
    <name evidence="13" type="ORF">HYH02_015337</name>
</gene>
<dbReference type="InterPro" id="IPR056802">
    <property type="entry name" value="ATR-like_M-HEAT"/>
</dbReference>
<protein>
    <recommendedName>
        <fullName evidence="3">non-specific serine/threonine protein kinase</fullName>
        <ecNumber evidence="3">2.7.11.1</ecNumber>
    </recommendedName>
</protein>
<evidence type="ECO:0000256" key="5">
    <source>
        <dbReference type="ARBA" id="ARBA00022679"/>
    </source>
</evidence>
<dbReference type="EMBL" id="JAEHOD010000150">
    <property type="protein sequence ID" value="KAG2423363.1"/>
    <property type="molecule type" value="Genomic_DNA"/>
</dbReference>
<feature type="compositionally biased region" description="Low complexity" evidence="11">
    <location>
        <begin position="633"/>
        <end position="643"/>
    </location>
</feature>
<keyword evidence="9" id="KW-0067">ATP-binding</keyword>
<keyword evidence="14" id="KW-1185">Reference proteome</keyword>
<dbReference type="GO" id="GO:0005524">
    <property type="term" value="F:ATP binding"/>
    <property type="evidence" value="ECO:0007669"/>
    <property type="project" value="UniProtKB-KW"/>
</dbReference>
<sequence>MNSQLLLDLQAALGAALSSGSQNSTPASQSNDPLVVKLRNGVGMLLDACAEASRNSTAAAGVEQDVVTVLSVAEFVVERLPMVFCRPDSLEVGPVRSLLGLLLAGASRFRSLVERMVSLLLRMLHLAPAGLRRALLLDLAEGAMELLMDAEQQLVVQALDQQALCCDTNPFSATTTATNINGDSSTVSLGMILTFEALLLRCGPTASSAAAAAAAAAAAGAGAGPGEGPVATAGCCVLEVQLDQYDRCMAASEAAAALLSSLVVYRSELVAPLVPHAVTQVLLQLIVAATQSPSTQTQLVLCTARIAAASEGTGFCEGLLQVALTLLEAWTTGVIALPEGGSPAPTSAGTGEEPQAAGTMAAASWHAAVSGAMQFCCAALEHRGTVALYADRLLQLCLRHCAAAASAAAPAAGGPPYSPTSPYSPYLVNLLAVLEDCPHLMPVAVRDGLMEVLLRLPPHPLQLATAGKPAVRAPTPHTQPAAAAEALRLRCAQWLAEPQVTAAIVDCVAVALGLPAGGVIPKTHVQSGVMSSSRDAQQVDSDTRVAPKPGRADMPGLERTLSADADQATLPIKDEGTERPTKRLRRTGAIGGKQQASQAAGGKYGNLQDMFASQAAIKQRALAEARTARDGGTQLAAPAAGAEAAGGGSSGDGRVAVGNARNPPAPGTARGPAGRALTAAATVVVQLMSAPATNPTPSPPPLPLSLARRQLLQSQLELLGRALAELLPLAGPELLLLAVRSLTELVRQACGAPGRAAGSASEAAAPVCDAAALTEPGLQAAVYRTTCVLVLAVLRALPELDVDLSNTAGVTAGVAAGTAGGSGTGGGGPRRGATVGADGAWAAAWGSGVQSLVDTALALVNPSPEAMCVDPESQSAEGAAATTAALVLLRTSLCTAGYSLAVSALPSACHPASRSEGLLVAWSGQCTALEKSLKRFFSATGVQGDAGLAIADSLGSKRADASQMSSAGDGRRFLTGVLGALGRNLVINLLPVGMLLPFMDFTDQSSTDRHVALSAIRMGGPDGIAATMLDEFARAVQCARSGQASIKVLEAPGLGAVAALVGGLQAAAELLAAKQVSQLARASLKAVVLGLRQLLVSLRQVARELALHSGGSGPELQPGARAAAAALLAAAASLPHLPEQLWLGLAADTLPHADSSGGGVDDEPCGSTQSAWPLLNRFAKLVEPWLGQAGGEGPGSISRAPAIAQVQVLTALRDVVHVCPASSAAKANATFAQAVFAALKSQHGIVRAAGTSLLRVCLRSGASADIFKAPAGSTANRAVREVLSRLHALMGDLRPDAGAVVRCSLLFSAVGLLADQGEGEAGLPGLTWRDCAPQLLLMVLGCLGAEDQQVRAAASCALGVLTAALDQSAQQLLLEGSHATMVLNTLGGSVLTSPRLLPELCRLLNATDAQLVRAIVPHAIGPLCCSNRLDELRELARRLDLPPAELFTLHAHHAYAYAFWKEPAAFDAFMERVEREVLERGHGDVVGRISMARMLTKQTIIMAGEPSDSWHVTGSLEPPAGLHERIEVFMRAIAAESREMETDDFVQELLLGEVAAGLFELFGKQLAQSPGSAGGAPAQAAGSKPEGRGGALLSPQRARQQHHHPHHHQSGHQHQHTVQQQQQQQQLVGSDVHHNHRTPTVESVDAEALQALRSLCVLVLMLGKHLPGHVPPVMVLLTAAVSRAIASSLELQLQSLAGWRVFLRCLAATAPSLLERVAVQASVVLLPLLQSPYGEVSSSAAGVLTLLVVDNKEHVRKALSRMPPLPAEVPGLEQVAAVLQEELQLADRRKRLAQLADSLQHDSLEVRHVALGELRFFLTDQRAFMCELVQRGCSGRTAVGAGMSPESSRAVAAGGAAQKQLGKRAAGATAAKGHSGAQGAVADAALLAQLLSALLRCCENTVRTRLGKDIRIRCGECLGLLGALDPARVAVERRAPPDLMDQDPSDAMALEAAAPAGSGAGATDKGSGVEARRVVAKSGGASAGGGGQYALEVALVENLVRVMETTGDLTVYRFTSYALQCLLQHYTGGSGDGSGGGPARITSGAAGAGGRAGAASPEPEGLYWEIRSDIRPLVKPYLTTRYTLEDVGRGGRPEVDSWLAGNPLFNAPKRPSYRRWMTLWIRAMLRSFAVGPHQAAFNAMMPVMRQDLPLMSFMLPQVVHAVLVSGNATATEAVRREVVAVLQAGAAGPSEADGQLELYLQALFGLLDVLGRWVKDAWQAVGATGSTQAAAQAPGGGGGDSSVSELPARAQHVRAFIESIPMETLARAASRCGAHARAVQTFETHMRSEAIKAHAATQSRSATSGGLNPAADISRPQYKALNADVSFLLEAYGQLGEPDGLAGLCAMRPSGLSEADQVLVAERAGQWGDAMALYESAMRRDGDGGRDAADALSSEELLSAAGAALGAPGRSSCFGAAALRQGNQPVLGADSDDSAGSGALCSSQAGYVRCLLAMGHSQAVLSSVDGLLARGTCTPSAAKQFAALGVAASWRLGRWSRLRGYLHAVEVAGPEFGEHGEQQQLMPGCTPTATGLSPSDQWELDIGHLLDTLQRGDWARVRDLLEGYREESMAVLPALAQESYVRAYPHMVRLHMMQELSDVLSLLDPSCGWTGLSANERARRLRWPDRMASTQALLPTQEPLLSFRRQLSALMGDREAEALAVAGHRETMPRERAVLEAASRGVGAAAALESAKLLRARDLHHRAASELQSAIHELSAAHAAMSPAAADPKRMLARLKLCLARWSAGQGGRAPAELRRLFDDALNADNAWDKPHFHYARYLDQIYQDARRRQTGAWEASPFGGRVKVVIGDERQYYEYLPDVLRHYGEAITKGQKHVMQALPRMLTLYCEHGSDQLARGTNAPRTGRESRAATDVLNTMKLLAATNIAPPKWLVALPQLISRIAHANKEVSEVIRIVLVRLGEAFPPPGAVVSCGRDAAAQFAKRREGCG</sequence>
<comment type="caution">
    <text evidence="13">The sequence shown here is derived from an EMBL/GenBank/DDBJ whole genome shotgun (WGS) entry which is preliminary data.</text>
</comment>
<keyword evidence="7" id="KW-0227">DNA damage</keyword>
<proteinExistence type="inferred from homology"/>
<dbReference type="GO" id="GO:0000723">
    <property type="term" value="P:telomere maintenance"/>
    <property type="evidence" value="ECO:0007669"/>
    <property type="project" value="TreeGrafter"/>
</dbReference>
<feature type="compositionally biased region" description="Low complexity" evidence="11">
    <location>
        <begin position="592"/>
        <end position="601"/>
    </location>
</feature>
<evidence type="ECO:0000313" key="14">
    <source>
        <dbReference type="Proteomes" id="UP000613740"/>
    </source>
</evidence>
<evidence type="ECO:0000256" key="4">
    <source>
        <dbReference type="ARBA" id="ARBA00022527"/>
    </source>
</evidence>
<evidence type="ECO:0000256" key="8">
    <source>
        <dbReference type="ARBA" id="ARBA00022777"/>
    </source>
</evidence>
<dbReference type="Pfam" id="PF25030">
    <property type="entry name" value="M-HEAT_ATR"/>
    <property type="match status" value="1"/>
</dbReference>
<dbReference type="InterPro" id="IPR050517">
    <property type="entry name" value="DDR_Repair_Kinase"/>
</dbReference>
<reference evidence="13" key="1">
    <citation type="journal article" date="2020" name="bioRxiv">
        <title>Comparative genomics of Chlamydomonas.</title>
        <authorList>
            <person name="Craig R.J."/>
            <person name="Hasan A.R."/>
            <person name="Ness R.W."/>
            <person name="Keightley P.D."/>
        </authorList>
    </citation>
    <scope>NUCLEOTIDE SEQUENCE</scope>
    <source>
        <strain evidence="13">CCAP 11/173</strain>
    </source>
</reference>
<dbReference type="Pfam" id="PF23593">
    <property type="entry name" value="HEAT_ATR"/>
    <property type="match status" value="1"/>
</dbReference>
<evidence type="ECO:0000256" key="3">
    <source>
        <dbReference type="ARBA" id="ARBA00012513"/>
    </source>
</evidence>
<dbReference type="GO" id="GO:0005694">
    <property type="term" value="C:chromosome"/>
    <property type="evidence" value="ECO:0007669"/>
    <property type="project" value="TreeGrafter"/>
</dbReference>
<evidence type="ECO:0000256" key="2">
    <source>
        <dbReference type="ARBA" id="ARBA00010769"/>
    </source>
</evidence>
<dbReference type="GO" id="GO:0004674">
    <property type="term" value="F:protein serine/threonine kinase activity"/>
    <property type="evidence" value="ECO:0007669"/>
    <property type="project" value="UniProtKB-KW"/>
</dbReference>
<feature type="domain" description="FAT" evidence="12">
    <location>
        <begin position="2264"/>
        <end position="2937"/>
    </location>
</feature>
<dbReference type="InterPro" id="IPR003151">
    <property type="entry name" value="PIK-rel_kinase_FAT"/>
</dbReference>
<keyword evidence="8" id="KW-0418">Kinase</keyword>
<evidence type="ECO:0000256" key="7">
    <source>
        <dbReference type="ARBA" id="ARBA00022763"/>
    </source>
</evidence>
<keyword evidence="4" id="KW-0723">Serine/threonine-protein kinase</keyword>
<feature type="compositionally biased region" description="Low complexity" evidence="11">
    <location>
        <begin position="652"/>
        <end position="673"/>
    </location>
</feature>
<feature type="compositionally biased region" description="Low complexity" evidence="11">
    <location>
        <begin position="1616"/>
        <end position="1626"/>
    </location>
</feature>
<organism evidence="13 14">
    <name type="scientific">Chlamydomonas schloesseri</name>
    <dbReference type="NCBI Taxonomy" id="2026947"/>
    <lineage>
        <taxon>Eukaryota</taxon>
        <taxon>Viridiplantae</taxon>
        <taxon>Chlorophyta</taxon>
        <taxon>core chlorophytes</taxon>
        <taxon>Chlorophyceae</taxon>
        <taxon>CS clade</taxon>
        <taxon>Chlamydomonadales</taxon>
        <taxon>Chlamydomonadaceae</taxon>
        <taxon>Chlamydomonas</taxon>
    </lineage>
</organism>
<evidence type="ECO:0000256" key="11">
    <source>
        <dbReference type="SAM" id="MobiDB-lite"/>
    </source>
</evidence>
<feature type="region of interest" description="Disordered" evidence="11">
    <location>
        <begin position="633"/>
        <end position="673"/>
    </location>
</feature>
<dbReference type="PANTHER" id="PTHR11139:SF69">
    <property type="entry name" value="SERINE_THREONINE-PROTEIN KINASE ATR"/>
    <property type="match status" value="1"/>
</dbReference>
<feature type="region of interest" description="Disordered" evidence="11">
    <location>
        <begin position="1569"/>
        <end position="1631"/>
    </location>
</feature>
<feature type="region of interest" description="Disordered" evidence="11">
    <location>
        <begin position="526"/>
        <end position="601"/>
    </location>
</feature>
<name>A0A835SH74_9CHLO</name>
<dbReference type="SUPFAM" id="SSF48371">
    <property type="entry name" value="ARM repeat"/>
    <property type="match status" value="1"/>
</dbReference>
<dbReference type="GO" id="GO:0000077">
    <property type="term" value="P:DNA damage checkpoint signaling"/>
    <property type="evidence" value="ECO:0007669"/>
    <property type="project" value="TreeGrafter"/>
</dbReference>
<accession>A0A835SH74</accession>
<evidence type="ECO:0000256" key="10">
    <source>
        <dbReference type="ARBA" id="ARBA00023242"/>
    </source>
</evidence>
<evidence type="ECO:0000256" key="9">
    <source>
        <dbReference type="ARBA" id="ARBA00022840"/>
    </source>
</evidence>
<evidence type="ECO:0000259" key="12">
    <source>
        <dbReference type="PROSITE" id="PS51189"/>
    </source>
</evidence>
<feature type="compositionally biased region" description="Polar residues" evidence="11">
    <location>
        <begin position="526"/>
        <end position="540"/>
    </location>
</feature>